<evidence type="ECO:0000256" key="4">
    <source>
        <dbReference type="ARBA" id="ARBA00022840"/>
    </source>
</evidence>
<dbReference type="SUPFAM" id="SSF56112">
    <property type="entry name" value="Protein kinase-like (PK-like)"/>
    <property type="match status" value="1"/>
</dbReference>
<dbReference type="InterPro" id="IPR008266">
    <property type="entry name" value="Tyr_kinase_AS"/>
</dbReference>
<name>A0A7I9VQR7_9BACT</name>
<evidence type="ECO:0000256" key="2">
    <source>
        <dbReference type="ARBA" id="ARBA00022741"/>
    </source>
</evidence>
<gene>
    <name evidence="7" type="ORF">AMYX_35040</name>
</gene>
<dbReference type="Pfam" id="PF00069">
    <property type="entry name" value="Pkinase"/>
    <property type="match status" value="1"/>
</dbReference>
<keyword evidence="4 5" id="KW-0067">ATP-binding</keyword>
<dbReference type="Gene3D" id="3.30.200.20">
    <property type="entry name" value="Phosphorylase Kinase, domain 1"/>
    <property type="match status" value="1"/>
</dbReference>
<evidence type="ECO:0000259" key="6">
    <source>
        <dbReference type="PROSITE" id="PS50011"/>
    </source>
</evidence>
<evidence type="ECO:0000313" key="7">
    <source>
        <dbReference type="EMBL" id="GEJ58763.1"/>
    </source>
</evidence>
<dbReference type="PROSITE" id="PS00109">
    <property type="entry name" value="PROTEIN_KINASE_TYR"/>
    <property type="match status" value="1"/>
</dbReference>
<accession>A0A7I9VQR7</accession>
<dbReference type="CDD" id="cd14014">
    <property type="entry name" value="STKc_PknB_like"/>
    <property type="match status" value="1"/>
</dbReference>
<keyword evidence="2 5" id="KW-0547">Nucleotide-binding</keyword>
<protein>
    <recommendedName>
        <fullName evidence="6">Protein kinase domain-containing protein</fullName>
    </recommendedName>
</protein>
<dbReference type="EMBL" id="BJTG01000009">
    <property type="protein sequence ID" value="GEJ58763.1"/>
    <property type="molecule type" value="Genomic_DNA"/>
</dbReference>
<dbReference type="InterPro" id="IPR000719">
    <property type="entry name" value="Prot_kinase_dom"/>
</dbReference>
<feature type="domain" description="Protein kinase" evidence="6">
    <location>
        <begin position="6"/>
        <end position="282"/>
    </location>
</feature>
<evidence type="ECO:0000256" key="1">
    <source>
        <dbReference type="ARBA" id="ARBA00022679"/>
    </source>
</evidence>
<dbReference type="PANTHER" id="PTHR43289">
    <property type="entry name" value="MITOGEN-ACTIVATED PROTEIN KINASE KINASE KINASE 20-RELATED"/>
    <property type="match status" value="1"/>
</dbReference>
<dbReference type="PROSITE" id="PS00107">
    <property type="entry name" value="PROTEIN_KINASE_ATP"/>
    <property type="match status" value="1"/>
</dbReference>
<evidence type="ECO:0000256" key="3">
    <source>
        <dbReference type="ARBA" id="ARBA00022777"/>
    </source>
</evidence>
<dbReference type="AlphaFoldDB" id="A0A7I9VQR7"/>
<proteinExistence type="predicted"/>
<organism evidence="7 8">
    <name type="scientific">Anaeromyxobacter diazotrophicus</name>
    <dbReference type="NCBI Taxonomy" id="2590199"/>
    <lineage>
        <taxon>Bacteria</taxon>
        <taxon>Pseudomonadati</taxon>
        <taxon>Myxococcota</taxon>
        <taxon>Myxococcia</taxon>
        <taxon>Myxococcales</taxon>
        <taxon>Cystobacterineae</taxon>
        <taxon>Anaeromyxobacteraceae</taxon>
        <taxon>Anaeromyxobacter</taxon>
    </lineage>
</organism>
<dbReference type="InterPro" id="IPR011009">
    <property type="entry name" value="Kinase-like_dom_sf"/>
</dbReference>
<dbReference type="Gene3D" id="1.10.510.10">
    <property type="entry name" value="Transferase(Phosphotransferase) domain 1"/>
    <property type="match status" value="1"/>
</dbReference>
<dbReference type="InterPro" id="IPR017441">
    <property type="entry name" value="Protein_kinase_ATP_BS"/>
</dbReference>
<dbReference type="Proteomes" id="UP000503640">
    <property type="component" value="Unassembled WGS sequence"/>
</dbReference>
<evidence type="ECO:0000313" key="8">
    <source>
        <dbReference type="Proteomes" id="UP000503640"/>
    </source>
</evidence>
<dbReference type="GO" id="GO:0005524">
    <property type="term" value="F:ATP binding"/>
    <property type="evidence" value="ECO:0007669"/>
    <property type="project" value="UniProtKB-UniRule"/>
</dbReference>
<sequence>MMIGGYEVERRIGRGGMAEVFLGREVGGPRAGRAVAIKRLLPALARDAAQLALFAREAELARRLSHPGIVEVLAAGAEGGTAYLVMEYVDGCDLARLLAACNARALRLPVDFALFVAHAVAEALAAAHAARDARGEPLGIVHCDVSPSNVFVSRTGEVKLGDFGVARVAGEGAERAAFGKVRYLAPELLRGGPVGPAADVFGLGAVLFELLTGAPAFPGSEAEAVLQELVAGPRRAPSSSRPEVPGAVDALVAQALAPAPGDRPKSAAALGDALASLYDPSIGTPLAIAALVRGVVPRRAAPP</sequence>
<evidence type="ECO:0000256" key="5">
    <source>
        <dbReference type="PROSITE-ProRule" id="PRU10141"/>
    </source>
</evidence>
<dbReference type="GO" id="GO:0004674">
    <property type="term" value="F:protein serine/threonine kinase activity"/>
    <property type="evidence" value="ECO:0007669"/>
    <property type="project" value="TreeGrafter"/>
</dbReference>
<comment type="caution">
    <text evidence="7">The sequence shown here is derived from an EMBL/GenBank/DDBJ whole genome shotgun (WGS) entry which is preliminary data.</text>
</comment>
<keyword evidence="3" id="KW-0418">Kinase</keyword>
<feature type="binding site" evidence="5">
    <location>
        <position position="38"/>
    </location>
    <ligand>
        <name>ATP</name>
        <dbReference type="ChEBI" id="CHEBI:30616"/>
    </ligand>
</feature>
<keyword evidence="1" id="KW-0808">Transferase</keyword>
<keyword evidence="8" id="KW-1185">Reference proteome</keyword>
<reference evidence="8" key="1">
    <citation type="journal article" date="2020" name="Appl. Environ. Microbiol.">
        <title>Diazotrophic Anaeromyxobacter Isolates from Soils.</title>
        <authorList>
            <person name="Masuda Y."/>
            <person name="Yamanaka H."/>
            <person name="Xu Z.X."/>
            <person name="Shiratori Y."/>
            <person name="Aono T."/>
            <person name="Amachi S."/>
            <person name="Senoo K."/>
            <person name="Itoh H."/>
        </authorList>
    </citation>
    <scope>NUCLEOTIDE SEQUENCE [LARGE SCALE GENOMIC DNA]</scope>
    <source>
        <strain evidence="8">R267</strain>
    </source>
</reference>
<dbReference type="PROSITE" id="PS50011">
    <property type="entry name" value="PROTEIN_KINASE_DOM"/>
    <property type="match status" value="1"/>
</dbReference>
<dbReference type="PANTHER" id="PTHR43289:SF34">
    <property type="entry name" value="SERINE_THREONINE-PROTEIN KINASE YBDM-RELATED"/>
    <property type="match status" value="1"/>
</dbReference>